<evidence type="ECO:0000313" key="3">
    <source>
        <dbReference type="Proteomes" id="UP000821853"/>
    </source>
</evidence>
<dbReference type="Proteomes" id="UP000821853">
    <property type="component" value="Unassembled WGS sequence"/>
</dbReference>
<name>A0A9J6GUD2_HAELO</name>
<comment type="caution">
    <text evidence="2">The sequence shown here is derived from an EMBL/GenBank/DDBJ whole genome shotgun (WGS) entry which is preliminary data.</text>
</comment>
<accession>A0A9J6GUD2</accession>
<sequence>MLRNDSPIRRRTAAEEVQPDNQRSTRRLQGVLPEFGLLPTATRRATQHTLSSTSITRVSSASLPRRSPRKHRRLVSHFDRVASFNPYDDACKLGNFYFRLEDGARTWIENREGTLRMWRDFFLELLKDHASTDGPEWAKNALKSRVQLPN</sequence>
<organism evidence="2 3">
    <name type="scientific">Haemaphysalis longicornis</name>
    <name type="common">Bush tick</name>
    <dbReference type="NCBI Taxonomy" id="44386"/>
    <lineage>
        <taxon>Eukaryota</taxon>
        <taxon>Metazoa</taxon>
        <taxon>Ecdysozoa</taxon>
        <taxon>Arthropoda</taxon>
        <taxon>Chelicerata</taxon>
        <taxon>Arachnida</taxon>
        <taxon>Acari</taxon>
        <taxon>Parasitiformes</taxon>
        <taxon>Ixodida</taxon>
        <taxon>Ixodoidea</taxon>
        <taxon>Ixodidae</taxon>
        <taxon>Haemaphysalinae</taxon>
        <taxon>Haemaphysalis</taxon>
    </lineage>
</organism>
<evidence type="ECO:0000256" key="1">
    <source>
        <dbReference type="SAM" id="MobiDB-lite"/>
    </source>
</evidence>
<dbReference type="EMBL" id="JABSTR010000009">
    <property type="protein sequence ID" value="KAH9379125.1"/>
    <property type="molecule type" value="Genomic_DNA"/>
</dbReference>
<keyword evidence="3" id="KW-1185">Reference proteome</keyword>
<evidence type="ECO:0000313" key="2">
    <source>
        <dbReference type="EMBL" id="KAH9379125.1"/>
    </source>
</evidence>
<dbReference type="AlphaFoldDB" id="A0A9J6GUD2"/>
<feature type="region of interest" description="Disordered" evidence="1">
    <location>
        <begin position="1"/>
        <end position="24"/>
    </location>
</feature>
<dbReference type="VEuPathDB" id="VectorBase:HLOH_046696"/>
<proteinExistence type="predicted"/>
<gene>
    <name evidence="2" type="ORF">HPB48_002427</name>
</gene>
<protein>
    <submittedName>
        <fullName evidence="2">Uncharacterized protein</fullName>
    </submittedName>
</protein>
<reference evidence="2 3" key="1">
    <citation type="journal article" date="2020" name="Cell">
        <title>Large-Scale Comparative Analyses of Tick Genomes Elucidate Their Genetic Diversity and Vector Capacities.</title>
        <authorList>
            <consortium name="Tick Genome and Microbiome Consortium (TIGMIC)"/>
            <person name="Jia N."/>
            <person name="Wang J."/>
            <person name="Shi W."/>
            <person name="Du L."/>
            <person name="Sun Y."/>
            <person name="Zhan W."/>
            <person name="Jiang J.F."/>
            <person name="Wang Q."/>
            <person name="Zhang B."/>
            <person name="Ji P."/>
            <person name="Bell-Sakyi L."/>
            <person name="Cui X.M."/>
            <person name="Yuan T.T."/>
            <person name="Jiang B.G."/>
            <person name="Yang W.F."/>
            <person name="Lam T.T."/>
            <person name="Chang Q.C."/>
            <person name="Ding S.J."/>
            <person name="Wang X.J."/>
            <person name="Zhu J.G."/>
            <person name="Ruan X.D."/>
            <person name="Zhao L."/>
            <person name="Wei J.T."/>
            <person name="Ye R.Z."/>
            <person name="Que T.C."/>
            <person name="Du C.H."/>
            <person name="Zhou Y.H."/>
            <person name="Cheng J.X."/>
            <person name="Dai P.F."/>
            <person name="Guo W.B."/>
            <person name="Han X.H."/>
            <person name="Huang E.J."/>
            <person name="Li L.F."/>
            <person name="Wei W."/>
            <person name="Gao Y.C."/>
            <person name="Liu J.Z."/>
            <person name="Shao H.Z."/>
            <person name="Wang X."/>
            <person name="Wang C.C."/>
            <person name="Yang T.C."/>
            <person name="Huo Q.B."/>
            <person name="Li W."/>
            <person name="Chen H.Y."/>
            <person name="Chen S.E."/>
            <person name="Zhou L.G."/>
            <person name="Ni X.B."/>
            <person name="Tian J.H."/>
            <person name="Sheng Y."/>
            <person name="Liu T."/>
            <person name="Pan Y.S."/>
            <person name="Xia L.Y."/>
            <person name="Li J."/>
            <person name="Zhao F."/>
            <person name="Cao W.C."/>
        </authorList>
    </citation>
    <scope>NUCLEOTIDE SEQUENCE [LARGE SCALE GENOMIC DNA]</scope>
    <source>
        <strain evidence="2">HaeL-2018</strain>
    </source>
</reference>
<feature type="compositionally biased region" description="Basic and acidic residues" evidence="1">
    <location>
        <begin position="1"/>
        <end position="14"/>
    </location>
</feature>